<accession>A0A9P6HYK8</accession>
<dbReference type="Pfam" id="PF13472">
    <property type="entry name" value="Lipase_GDSL_2"/>
    <property type="match status" value="1"/>
</dbReference>
<dbReference type="EMBL" id="JAATWM020000037">
    <property type="protein sequence ID" value="KAF9872497.1"/>
    <property type="molecule type" value="Genomic_DNA"/>
</dbReference>
<evidence type="ECO:0000313" key="4">
    <source>
        <dbReference type="Proteomes" id="UP000781932"/>
    </source>
</evidence>
<evidence type="ECO:0000256" key="1">
    <source>
        <dbReference type="SAM" id="SignalP"/>
    </source>
</evidence>
<reference evidence="3" key="2">
    <citation type="submission" date="2020-11" db="EMBL/GenBank/DDBJ databases">
        <title>Whole genome sequencing of Colletotrichum sp.</title>
        <authorList>
            <person name="Li H."/>
        </authorList>
    </citation>
    <scope>NUCLEOTIDE SEQUENCE</scope>
    <source>
        <strain evidence="3">CkLH20</strain>
    </source>
</reference>
<gene>
    <name evidence="3" type="ORF">CkaCkLH20_09994</name>
</gene>
<feature type="domain" description="SGNH hydrolase-type esterase" evidence="2">
    <location>
        <begin position="44"/>
        <end position="224"/>
    </location>
</feature>
<dbReference type="PANTHER" id="PTHR30383">
    <property type="entry name" value="THIOESTERASE 1/PROTEASE 1/LYSOPHOSPHOLIPASE L1"/>
    <property type="match status" value="1"/>
</dbReference>
<keyword evidence="1" id="KW-0732">Signal</keyword>
<dbReference type="InterPro" id="IPR013830">
    <property type="entry name" value="SGNH_hydro"/>
</dbReference>
<evidence type="ECO:0000313" key="3">
    <source>
        <dbReference type="EMBL" id="KAF9872497.1"/>
    </source>
</evidence>
<sequence>MRFSIASAVTVLASLALAADSLEYKGAAAGQVIKENVKLRILPVGDSVTVGFLSTDGNGYRQKLQENLAANDVVFAGTVFSGDMTDPYYAAWSGKTIKYIADNVPPSLEQRPNVILVHAGTNDMNPNPDISTEGNDPAAAAARLGALIDQMITACPDATILVAQIINTCDANQRPQTEEYQKLIPEIVEERRNASHHVLAVDFAALGDGILRDDCIHPSDEGYRTMGDYWYDFITQIPKDWITQPVGDDPDRSKDQAAIKSLSASGASSVLKENWALFLIIQVVLLGWTSHEMSTKIESELALI</sequence>
<dbReference type="InterPro" id="IPR051532">
    <property type="entry name" value="Ester_Hydrolysis_Enzymes"/>
</dbReference>
<dbReference type="OrthoDB" id="2119228at2759"/>
<dbReference type="RefSeq" id="XP_038741958.1">
    <property type="nucleotide sequence ID" value="XM_038892709.1"/>
</dbReference>
<organism evidence="3 4">
    <name type="scientific">Colletotrichum karsti</name>
    <dbReference type="NCBI Taxonomy" id="1095194"/>
    <lineage>
        <taxon>Eukaryota</taxon>
        <taxon>Fungi</taxon>
        <taxon>Dikarya</taxon>
        <taxon>Ascomycota</taxon>
        <taxon>Pezizomycotina</taxon>
        <taxon>Sordariomycetes</taxon>
        <taxon>Hypocreomycetidae</taxon>
        <taxon>Glomerellales</taxon>
        <taxon>Glomerellaceae</taxon>
        <taxon>Colletotrichum</taxon>
        <taxon>Colletotrichum boninense species complex</taxon>
    </lineage>
</organism>
<name>A0A9P6HYK8_9PEZI</name>
<feature type="signal peptide" evidence="1">
    <location>
        <begin position="1"/>
        <end position="18"/>
    </location>
</feature>
<comment type="caution">
    <text evidence="3">The sequence shown here is derived from an EMBL/GenBank/DDBJ whole genome shotgun (WGS) entry which is preliminary data.</text>
</comment>
<dbReference type="AlphaFoldDB" id="A0A9P6HYK8"/>
<dbReference type="InterPro" id="IPR036514">
    <property type="entry name" value="SGNH_hydro_sf"/>
</dbReference>
<evidence type="ECO:0000259" key="2">
    <source>
        <dbReference type="Pfam" id="PF13472"/>
    </source>
</evidence>
<dbReference type="CDD" id="cd01833">
    <property type="entry name" value="XynB_like"/>
    <property type="match status" value="1"/>
</dbReference>
<dbReference type="PANTHER" id="PTHR30383:SF5">
    <property type="entry name" value="SGNH HYDROLASE-TYPE ESTERASE DOMAIN-CONTAINING PROTEIN"/>
    <property type="match status" value="1"/>
</dbReference>
<protein>
    <submittedName>
        <fullName evidence="3">Bkrf1 encodes ebna-1 protein</fullName>
    </submittedName>
</protein>
<reference evidence="3" key="1">
    <citation type="submission" date="2020-03" db="EMBL/GenBank/DDBJ databases">
        <authorList>
            <person name="He L."/>
        </authorList>
    </citation>
    <scope>NUCLEOTIDE SEQUENCE</scope>
    <source>
        <strain evidence="3">CkLH20</strain>
    </source>
</reference>
<dbReference type="GO" id="GO:0004622">
    <property type="term" value="F:phosphatidylcholine lysophospholipase activity"/>
    <property type="evidence" value="ECO:0007669"/>
    <property type="project" value="TreeGrafter"/>
</dbReference>
<proteinExistence type="predicted"/>
<dbReference type="SUPFAM" id="SSF52266">
    <property type="entry name" value="SGNH hydrolase"/>
    <property type="match status" value="1"/>
</dbReference>
<dbReference type="GeneID" id="62165783"/>
<keyword evidence="4" id="KW-1185">Reference proteome</keyword>
<dbReference type="Proteomes" id="UP000781932">
    <property type="component" value="Unassembled WGS sequence"/>
</dbReference>
<feature type="chain" id="PRO_5040251882" evidence="1">
    <location>
        <begin position="19"/>
        <end position="304"/>
    </location>
</feature>
<dbReference type="Gene3D" id="3.40.50.1110">
    <property type="entry name" value="SGNH hydrolase"/>
    <property type="match status" value="1"/>
</dbReference>